<organism evidence="2">
    <name type="scientific">Bactrocera latifrons</name>
    <name type="common">Malaysian fruit fly</name>
    <name type="synonym">Chaetodacus latifrons</name>
    <dbReference type="NCBI Taxonomy" id="174628"/>
    <lineage>
        <taxon>Eukaryota</taxon>
        <taxon>Metazoa</taxon>
        <taxon>Ecdysozoa</taxon>
        <taxon>Arthropoda</taxon>
        <taxon>Hexapoda</taxon>
        <taxon>Insecta</taxon>
        <taxon>Pterygota</taxon>
        <taxon>Neoptera</taxon>
        <taxon>Endopterygota</taxon>
        <taxon>Diptera</taxon>
        <taxon>Brachycera</taxon>
        <taxon>Muscomorpha</taxon>
        <taxon>Tephritoidea</taxon>
        <taxon>Tephritidae</taxon>
        <taxon>Bactrocera</taxon>
        <taxon>Bactrocera</taxon>
    </lineage>
</organism>
<proteinExistence type="predicted"/>
<keyword evidence="1" id="KW-0732">Signal</keyword>
<evidence type="ECO:0000313" key="2">
    <source>
        <dbReference type="EMBL" id="JAI20658.1"/>
    </source>
</evidence>
<dbReference type="OrthoDB" id="10531694at2759"/>
<feature type="chain" id="PRO_5005520544" evidence="1">
    <location>
        <begin position="27"/>
        <end position="120"/>
    </location>
</feature>
<reference evidence="2" key="1">
    <citation type="submission" date="2015-06" db="EMBL/GenBank/DDBJ databases">
        <authorList>
            <person name="Hoefler B.C."/>
            <person name="Straight P.D."/>
        </authorList>
    </citation>
    <scope>NUCLEOTIDE SEQUENCE</scope>
</reference>
<protein>
    <submittedName>
        <fullName evidence="2">Uncharacterized protein</fullName>
    </submittedName>
</protein>
<sequence>MSPLPMYLHLMTGILLLASSILRISGKPLEGDASATQLISKSNDGKMSAEVNNDTVNLQINNFKGSGASTHRQSIEIMTKQFFGKPSATESDSSDYSSDYSSDLSFLSYIWGISESDSSY</sequence>
<name>A0A0K8U296_BACLA</name>
<gene>
    <name evidence="2" type="ORF">c0_g1_i8</name>
</gene>
<accession>A0A0K8U296</accession>
<evidence type="ECO:0000256" key="1">
    <source>
        <dbReference type="SAM" id="SignalP"/>
    </source>
</evidence>
<feature type="signal peptide" evidence="1">
    <location>
        <begin position="1"/>
        <end position="26"/>
    </location>
</feature>
<dbReference type="EMBL" id="GDHF01031656">
    <property type="protein sequence ID" value="JAI20658.1"/>
    <property type="molecule type" value="Transcribed_RNA"/>
</dbReference>
<dbReference type="AlphaFoldDB" id="A0A0K8U296"/>